<comment type="catalytic activity">
    <reaction evidence="6">
        <text>L-glutamate + NAD(+) + H2O = 2-oxoglutarate + NH4(+) + NADH + H(+)</text>
        <dbReference type="Rhea" id="RHEA:15133"/>
        <dbReference type="ChEBI" id="CHEBI:15377"/>
        <dbReference type="ChEBI" id="CHEBI:15378"/>
        <dbReference type="ChEBI" id="CHEBI:16810"/>
        <dbReference type="ChEBI" id="CHEBI:28938"/>
        <dbReference type="ChEBI" id="CHEBI:29985"/>
        <dbReference type="ChEBI" id="CHEBI:57540"/>
        <dbReference type="ChEBI" id="CHEBI:57945"/>
        <dbReference type="EC" id="1.4.1.3"/>
    </reaction>
</comment>
<comment type="catalytic activity">
    <reaction evidence="7">
        <text>L-glutamate + NADP(+) + H2O = 2-oxoglutarate + NH4(+) + NADPH + H(+)</text>
        <dbReference type="Rhea" id="RHEA:11612"/>
        <dbReference type="ChEBI" id="CHEBI:15377"/>
        <dbReference type="ChEBI" id="CHEBI:15378"/>
        <dbReference type="ChEBI" id="CHEBI:16810"/>
        <dbReference type="ChEBI" id="CHEBI:28938"/>
        <dbReference type="ChEBI" id="CHEBI:29985"/>
        <dbReference type="ChEBI" id="CHEBI:57783"/>
        <dbReference type="ChEBI" id="CHEBI:58349"/>
        <dbReference type="EC" id="1.4.1.3"/>
    </reaction>
</comment>
<dbReference type="Proteomes" id="UP001153636">
    <property type="component" value="Chromosome 7"/>
</dbReference>
<dbReference type="InterPro" id="IPR006095">
    <property type="entry name" value="Glu/Leu/Phe/Val/Trp_DH"/>
</dbReference>
<dbReference type="FunFam" id="3.40.50.720:FF:000100">
    <property type="entry name" value="Glutamate dehydrogenase 1, mitochondrial"/>
    <property type="match status" value="1"/>
</dbReference>
<organism evidence="10 11">
    <name type="scientific">Psylliodes chrysocephalus</name>
    <dbReference type="NCBI Taxonomy" id="3402493"/>
    <lineage>
        <taxon>Eukaryota</taxon>
        <taxon>Metazoa</taxon>
        <taxon>Ecdysozoa</taxon>
        <taxon>Arthropoda</taxon>
        <taxon>Hexapoda</taxon>
        <taxon>Insecta</taxon>
        <taxon>Pterygota</taxon>
        <taxon>Neoptera</taxon>
        <taxon>Endopterygota</taxon>
        <taxon>Coleoptera</taxon>
        <taxon>Polyphaga</taxon>
        <taxon>Cucujiformia</taxon>
        <taxon>Chrysomeloidea</taxon>
        <taxon>Chrysomelidae</taxon>
        <taxon>Galerucinae</taxon>
        <taxon>Alticini</taxon>
        <taxon>Psylliodes</taxon>
    </lineage>
</organism>
<dbReference type="AlphaFoldDB" id="A0A9P0D849"/>
<dbReference type="GO" id="GO:0005739">
    <property type="term" value="C:mitochondrion"/>
    <property type="evidence" value="ECO:0007669"/>
    <property type="project" value="UniProtKB-SubCell"/>
</dbReference>
<keyword evidence="11" id="KW-1185">Reference proteome</keyword>
<dbReference type="SUPFAM" id="SSF51735">
    <property type="entry name" value="NAD(P)-binding Rossmann-fold domains"/>
    <property type="match status" value="1"/>
</dbReference>
<evidence type="ECO:0000256" key="8">
    <source>
        <dbReference type="RuleBase" id="RU004417"/>
    </source>
</evidence>
<dbReference type="GO" id="GO:0006538">
    <property type="term" value="P:L-glutamate catabolic process"/>
    <property type="evidence" value="ECO:0007669"/>
    <property type="project" value="TreeGrafter"/>
</dbReference>
<accession>A0A9P0D849</accession>
<dbReference type="InterPro" id="IPR036291">
    <property type="entry name" value="NAD(P)-bd_dom_sf"/>
</dbReference>
<evidence type="ECO:0000313" key="11">
    <source>
        <dbReference type="Proteomes" id="UP001153636"/>
    </source>
</evidence>
<protein>
    <recommendedName>
        <fullName evidence="3">glutamate dehydrogenase [NAD(P)(+)]</fullName>
        <ecNumber evidence="3">1.4.1.3</ecNumber>
    </recommendedName>
</protein>
<dbReference type="FunFam" id="3.40.50.10860:FF:000007">
    <property type="entry name" value="Glutamate dehydrogenase 1, mitochondrial"/>
    <property type="match status" value="1"/>
</dbReference>
<evidence type="ECO:0000256" key="2">
    <source>
        <dbReference type="ARBA" id="ARBA00006382"/>
    </source>
</evidence>
<name>A0A9P0D849_9CUCU</name>
<evidence type="ECO:0000256" key="4">
    <source>
        <dbReference type="ARBA" id="ARBA00023002"/>
    </source>
</evidence>
<evidence type="ECO:0000313" key="10">
    <source>
        <dbReference type="EMBL" id="CAH1113609.1"/>
    </source>
</evidence>
<keyword evidence="5" id="KW-0496">Mitochondrion</keyword>
<sequence>MMNLKLISKIVPLKSRSSEVGTLLKSIPAACSQLQGRTYADHVIPDRLKDMPTNANPRFFDMVEYFFHKACVLVEDKLVEDLGKVKGSRLTLDQRKAKVKGILTFMEQCDHIIEVSFPIKRDNGQYEIIKGYRAQHSTHRTPCKGGMRFSMDVSRDEVKALAALMTFKCACVDVPFGGAKAGVKIDHKKYSEHELEKITRRFTLELVKKGFIGPSIDVPAPDMGTGEREMSWLADTYAKTIGYQDINNHACTTGKPINQGGIHGRVSATGRGVFHGIENFINEESYMKMCGLTTGLRGKTVIIQGFGNVGLHTMRYLHRAGAKIIGVIEFDGSIFNENGMDPKELEDHRVTAGTINGFAGAQAYEGDLLYHQCDILVPAATEKVITKDNADKVKARIIAEAANGPLTPAADQILLKKNVLVIPDLYVNAGGVTVSFFEWLKNINHVSYGRLTFKYEKDSNYHLLQSVQESLERKFTDVGSIPILPSQSFTKKIAGASEKDIVHSGLSFTMERSAKAIMKTSSQYNLGLDLRSSAYINSVTKIFTTFSETGLTF</sequence>
<evidence type="ECO:0000256" key="6">
    <source>
        <dbReference type="ARBA" id="ARBA00047867"/>
    </source>
</evidence>
<dbReference type="Gene3D" id="3.40.50.10860">
    <property type="entry name" value="Leucine Dehydrogenase, chain A, domain 1"/>
    <property type="match status" value="1"/>
</dbReference>
<proteinExistence type="inferred from homology"/>
<keyword evidence="4 8" id="KW-0560">Oxidoreductase</keyword>
<dbReference type="Gene3D" id="1.10.287.140">
    <property type="match status" value="1"/>
</dbReference>
<dbReference type="InterPro" id="IPR006097">
    <property type="entry name" value="Glu/Leu/Phe/Val/Trp_DH_dimer"/>
</dbReference>
<dbReference type="OrthoDB" id="6718861at2759"/>
<evidence type="ECO:0000256" key="1">
    <source>
        <dbReference type="ARBA" id="ARBA00004173"/>
    </source>
</evidence>
<dbReference type="PANTHER" id="PTHR11606">
    <property type="entry name" value="GLUTAMATE DEHYDROGENASE"/>
    <property type="match status" value="1"/>
</dbReference>
<dbReference type="PANTHER" id="PTHR11606:SF13">
    <property type="entry name" value="GLUTAMATE DEHYDROGENASE 1, MITOCHONDRIAL"/>
    <property type="match status" value="1"/>
</dbReference>
<evidence type="ECO:0000259" key="9">
    <source>
        <dbReference type="SMART" id="SM00839"/>
    </source>
</evidence>
<dbReference type="Gene3D" id="3.40.50.720">
    <property type="entry name" value="NAD(P)-binding Rossmann-like Domain"/>
    <property type="match status" value="1"/>
</dbReference>
<dbReference type="GO" id="GO:0004352">
    <property type="term" value="F:glutamate dehydrogenase (NAD+) activity"/>
    <property type="evidence" value="ECO:0007669"/>
    <property type="project" value="TreeGrafter"/>
</dbReference>
<comment type="similarity">
    <text evidence="2 8">Belongs to the Glu/Leu/Phe/Val dehydrogenases family.</text>
</comment>
<dbReference type="CDD" id="cd01076">
    <property type="entry name" value="NAD_bind_1_Glu_DH"/>
    <property type="match status" value="1"/>
</dbReference>
<gene>
    <name evidence="10" type="ORF">PSYICH_LOCUS13718</name>
</gene>
<reference evidence="10" key="1">
    <citation type="submission" date="2022-01" db="EMBL/GenBank/DDBJ databases">
        <authorList>
            <person name="King R."/>
        </authorList>
    </citation>
    <scope>NUCLEOTIDE SEQUENCE</scope>
</reference>
<dbReference type="InterPro" id="IPR046346">
    <property type="entry name" value="Aminoacid_DH-like_N_sf"/>
</dbReference>
<dbReference type="EMBL" id="OV651819">
    <property type="protein sequence ID" value="CAH1113609.1"/>
    <property type="molecule type" value="Genomic_DNA"/>
</dbReference>
<dbReference type="Pfam" id="PF00208">
    <property type="entry name" value="ELFV_dehydrog"/>
    <property type="match status" value="1"/>
</dbReference>
<feature type="domain" description="Glutamate/phenylalanine/leucine/valine/L-tryptophan dehydrogenase C-terminal" evidence="9">
    <location>
        <begin position="262"/>
        <end position="550"/>
    </location>
</feature>
<dbReference type="SMART" id="SM00839">
    <property type="entry name" value="ELFV_dehydrog"/>
    <property type="match status" value="1"/>
</dbReference>
<evidence type="ECO:0000256" key="3">
    <source>
        <dbReference type="ARBA" id="ARBA00012889"/>
    </source>
</evidence>
<evidence type="ECO:0000256" key="7">
    <source>
        <dbReference type="ARBA" id="ARBA00048577"/>
    </source>
</evidence>
<dbReference type="InterPro" id="IPR033922">
    <property type="entry name" value="NAD_bind_Glu_DH"/>
</dbReference>
<dbReference type="Pfam" id="PF02812">
    <property type="entry name" value="ELFV_dehydrog_N"/>
    <property type="match status" value="1"/>
</dbReference>
<evidence type="ECO:0000256" key="5">
    <source>
        <dbReference type="ARBA" id="ARBA00023128"/>
    </source>
</evidence>
<dbReference type="InterPro" id="IPR006096">
    <property type="entry name" value="Glu/Leu/Phe/Val/Trp_DH_C"/>
</dbReference>
<dbReference type="SUPFAM" id="SSF53223">
    <property type="entry name" value="Aminoacid dehydrogenase-like, N-terminal domain"/>
    <property type="match status" value="1"/>
</dbReference>
<dbReference type="EC" id="1.4.1.3" evidence="3"/>
<comment type="subcellular location">
    <subcellularLocation>
        <location evidence="1">Mitochondrion</location>
    </subcellularLocation>
</comment>
<dbReference type="PRINTS" id="PR00082">
    <property type="entry name" value="GLFDHDRGNASE"/>
</dbReference>